<dbReference type="Pfam" id="PF01541">
    <property type="entry name" value="GIY-YIG"/>
    <property type="match status" value="1"/>
</dbReference>
<evidence type="ECO:0000313" key="4">
    <source>
        <dbReference type="Proteomes" id="UP000230232"/>
    </source>
</evidence>
<accession>A0A2H0R5P2</accession>
<dbReference type="InterPro" id="IPR035901">
    <property type="entry name" value="GIY-YIG_endonuc_sf"/>
</dbReference>
<gene>
    <name evidence="3" type="ORF">COV31_00040</name>
</gene>
<dbReference type="CDD" id="cd10449">
    <property type="entry name" value="GIY-YIG_SLX1_like"/>
    <property type="match status" value="1"/>
</dbReference>
<dbReference type="Proteomes" id="UP000230232">
    <property type="component" value="Unassembled WGS sequence"/>
</dbReference>
<dbReference type="EMBL" id="PCXO01000002">
    <property type="protein sequence ID" value="PIR41656.1"/>
    <property type="molecule type" value="Genomic_DNA"/>
</dbReference>
<evidence type="ECO:0000256" key="1">
    <source>
        <dbReference type="ARBA" id="ARBA00007435"/>
    </source>
</evidence>
<dbReference type="InterPro" id="IPR050190">
    <property type="entry name" value="UPF0213_domain"/>
</dbReference>
<keyword evidence="3" id="KW-0255">Endonuclease</keyword>
<dbReference type="PANTHER" id="PTHR34477">
    <property type="entry name" value="UPF0213 PROTEIN YHBQ"/>
    <property type="match status" value="1"/>
</dbReference>
<reference evidence="3 4" key="1">
    <citation type="submission" date="2017-09" db="EMBL/GenBank/DDBJ databases">
        <title>Depth-based differentiation of microbial function through sediment-hosted aquifers and enrichment of novel symbionts in the deep terrestrial subsurface.</title>
        <authorList>
            <person name="Probst A.J."/>
            <person name="Ladd B."/>
            <person name="Jarett J.K."/>
            <person name="Geller-Mcgrath D.E."/>
            <person name="Sieber C.M."/>
            <person name="Emerson J.B."/>
            <person name="Anantharaman K."/>
            <person name="Thomas B.C."/>
            <person name="Malmstrom R."/>
            <person name="Stieglmeier M."/>
            <person name="Klingl A."/>
            <person name="Woyke T."/>
            <person name="Ryan C.M."/>
            <person name="Banfield J.F."/>
        </authorList>
    </citation>
    <scope>NUCLEOTIDE SEQUENCE [LARGE SCALE GENOMIC DNA]</scope>
    <source>
        <strain evidence="3">CG10_big_fil_rev_8_21_14_0_10_46_23</strain>
    </source>
</reference>
<protein>
    <submittedName>
        <fullName evidence="3">Endonuclease</fullName>
    </submittedName>
</protein>
<dbReference type="Gene3D" id="3.40.1440.10">
    <property type="entry name" value="GIY-YIG endonuclease"/>
    <property type="match status" value="1"/>
</dbReference>
<comment type="caution">
    <text evidence="3">The sequence shown here is derived from an EMBL/GenBank/DDBJ whole genome shotgun (WGS) entry which is preliminary data.</text>
</comment>
<keyword evidence="3" id="KW-0540">Nuclease</keyword>
<comment type="similarity">
    <text evidence="1">Belongs to the UPF0213 family.</text>
</comment>
<dbReference type="GO" id="GO:0004519">
    <property type="term" value="F:endonuclease activity"/>
    <property type="evidence" value="ECO:0007669"/>
    <property type="project" value="UniProtKB-KW"/>
</dbReference>
<keyword evidence="3" id="KW-0378">Hydrolase</keyword>
<proteinExistence type="inferred from homology"/>
<dbReference type="SUPFAM" id="SSF82771">
    <property type="entry name" value="GIY-YIG endonuclease"/>
    <property type="match status" value="1"/>
</dbReference>
<sequence length="91" mass="11015">MYYTYVLKSLKNNKFYIGITNNLSRRLSLHNKGRVKSTKSYAPWEVYYFEYFNTRKQAVSREKIIKSWKSREMIEKLKFNRSRGSSNSIEI</sequence>
<evidence type="ECO:0000259" key="2">
    <source>
        <dbReference type="PROSITE" id="PS50164"/>
    </source>
</evidence>
<dbReference type="AlphaFoldDB" id="A0A2H0R5P2"/>
<name>A0A2H0R5P2_9BACT</name>
<feature type="domain" description="GIY-YIG" evidence="2">
    <location>
        <begin position="1"/>
        <end position="81"/>
    </location>
</feature>
<dbReference type="PANTHER" id="PTHR34477:SF1">
    <property type="entry name" value="UPF0213 PROTEIN YHBQ"/>
    <property type="match status" value="1"/>
</dbReference>
<dbReference type="InterPro" id="IPR000305">
    <property type="entry name" value="GIY-YIG_endonuc"/>
</dbReference>
<organism evidence="3 4">
    <name type="scientific">Candidatus Yanofskybacteria bacterium CG10_big_fil_rev_8_21_14_0_10_46_23</name>
    <dbReference type="NCBI Taxonomy" id="1975098"/>
    <lineage>
        <taxon>Bacteria</taxon>
        <taxon>Candidatus Yanofskyibacteriota</taxon>
    </lineage>
</organism>
<dbReference type="PROSITE" id="PS50164">
    <property type="entry name" value="GIY_YIG"/>
    <property type="match status" value="1"/>
</dbReference>
<evidence type="ECO:0000313" key="3">
    <source>
        <dbReference type="EMBL" id="PIR41656.1"/>
    </source>
</evidence>